<dbReference type="CDD" id="cd00201">
    <property type="entry name" value="WW"/>
    <property type="match status" value="1"/>
</dbReference>
<organism evidence="3">
    <name type="scientific">viral metagenome</name>
    <dbReference type="NCBI Taxonomy" id="1070528"/>
    <lineage>
        <taxon>unclassified sequences</taxon>
        <taxon>metagenomes</taxon>
        <taxon>organismal metagenomes</taxon>
    </lineage>
</organism>
<protein>
    <recommendedName>
        <fullName evidence="2">WW domain-containing protein</fullName>
    </recommendedName>
</protein>
<name>A0A6C0EK65_9ZZZZ</name>
<dbReference type="InterPro" id="IPR001202">
    <property type="entry name" value="WW_dom"/>
</dbReference>
<dbReference type="PROSITE" id="PS01159">
    <property type="entry name" value="WW_DOMAIN_1"/>
    <property type="match status" value="1"/>
</dbReference>
<dbReference type="Gene3D" id="2.20.70.10">
    <property type="match status" value="1"/>
</dbReference>
<evidence type="ECO:0000259" key="2">
    <source>
        <dbReference type="PROSITE" id="PS50020"/>
    </source>
</evidence>
<dbReference type="SUPFAM" id="SSF51045">
    <property type="entry name" value="WW domain"/>
    <property type="match status" value="1"/>
</dbReference>
<reference evidence="3" key="1">
    <citation type="journal article" date="2020" name="Nature">
        <title>Giant virus diversity and host interactions through global metagenomics.</title>
        <authorList>
            <person name="Schulz F."/>
            <person name="Roux S."/>
            <person name="Paez-Espino D."/>
            <person name="Jungbluth S."/>
            <person name="Walsh D.A."/>
            <person name="Denef V.J."/>
            <person name="McMahon K.D."/>
            <person name="Konstantinidis K.T."/>
            <person name="Eloe-Fadrosh E.A."/>
            <person name="Kyrpides N.C."/>
            <person name="Woyke T."/>
        </authorList>
    </citation>
    <scope>NUCLEOTIDE SEQUENCE</scope>
    <source>
        <strain evidence="3">GVMAG-M-3300001351-8</strain>
    </source>
</reference>
<dbReference type="AlphaFoldDB" id="A0A6C0EK65"/>
<feature type="domain" description="WW" evidence="2">
    <location>
        <begin position="60"/>
        <end position="93"/>
    </location>
</feature>
<dbReference type="EMBL" id="MN738869">
    <property type="protein sequence ID" value="QHT29112.1"/>
    <property type="molecule type" value="Genomic_DNA"/>
</dbReference>
<sequence>MSKQLYPILKTTIQKHFTRGNRTYFVLFHFNGLGEVGGESEGDSPQIEYGVCVMHHTTQPSLPEGWEMFEGALKRKFYTNDSTGETTWKRPISHTELAIKGHFETAQSRYTHYPVKCQFTKPSDKKPWFPKYLTRQSLTHITDTRAFETRLINIFCRNGARNRPLGIKSLRRAEFLDQIRSIDREQGRALNIKQRAFSKYNINHPKQYPPLSDNSEENQEEDDTFTQSPHHSMVFQEKHRTVHVVYQHLPNGRMNYGACFFRPITELDIQNYCLEAHLNTAHDRMTHHGVKTTIPSSMWYTTRSTEISEHDTLAWKTLRKAVSKHGVRTRGKGQPNFITPHLINTAYSSTTKHLNRQKDIICKEFSDWNATKLSCKLVN</sequence>
<feature type="compositionally biased region" description="Acidic residues" evidence="1">
    <location>
        <begin position="214"/>
        <end position="224"/>
    </location>
</feature>
<proteinExistence type="predicted"/>
<evidence type="ECO:0000313" key="3">
    <source>
        <dbReference type="EMBL" id="QHT29112.1"/>
    </source>
</evidence>
<dbReference type="SMART" id="SM00456">
    <property type="entry name" value="WW"/>
    <property type="match status" value="1"/>
</dbReference>
<evidence type="ECO:0000256" key="1">
    <source>
        <dbReference type="SAM" id="MobiDB-lite"/>
    </source>
</evidence>
<feature type="region of interest" description="Disordered" evidence="1">
    <location>
        <begin position="202"/>
        <end position="228"/>
    </location>
</feature>
<accession>A0A6C0EK65</accession>
<dbReference type="PROSITE" id="PS50020">
    <property type="entry name" value="WW_DOMAIN_2"/>
    <property type="match status" value="1"/>
</dbReference>
<dbReference type="InterPro" id="IPR036020">
    <property type="entry name" value="WW_dom_sf"/>
</dbReference>